<dbReference type="GO" id="GO:0004222">
    <property type="term" value="F:metalloendopeptidase activity"/>
    <property type="evidence" value="ECO:0007669"/>
    <property type="project" value="InterPro"/>
</dbReference>
<dbReference type="Gene3D" id="1.20.58.760">
    <property type="entry name" value="Peptidase M41"/>
    <property type="match status" value="1"/>
</dbReference>
<dbReference type="PANTHER" id="PTHR23076:SF97">
    <property type="entry name" value="ATP-DEPENDENT ZINC METALLOPROTEASE YME1L1"/>
    <property type="match status" value="1"/>
</dbReference>
<dbReference type="InterPro" id="IPR003960">
    <property type="entry name" value="ATPase_AAA_CS"/>
</dbReference>
<evidence type="ECO:0000256" key="1">
    <source>
        <dbReference type="RuleBase" id="RU003651"/>
    </source>
</evidence>
<dbReference type="GO" id="GO:0004176">
    <property type="term" value="F:ATP-dependent peptidase activity"/>
    <property type="evidence" value="ECO:0007669"/>
    <property type="project" value="InterPro"/>
</dbReference>
<dbReference type="Gene3D" id="3.40.50.300">
    <property type="entry name" value="P-loop containing nucleotide triphosphate hydrolases"/>
    <property type="match status" value="2"/>
</dbReference>
<comment type="similarity">
    <text evidence="1">Belongs to the AAA ATPase family.</text>
</comment>
<feature type="region of interest" description="Disordered" evidence="2">
    <location>
        <begin position="249"/>
        <end position="309"/>
    </location>
</feature>
<feature type="domain" description="AAA+ ATPase" evidence="3">
    <location>
        <begin position="745"/>
        <end position="873"/>
    </location>
</feature>
<proteinExistence type="inferred from homology"/>
<dbReference type="InterPro" id="IPR027417">
    <property type="entry name" value="P-loop_NTPase"/>
</dbReference>
<dbReference type="GO" id="GO:0030163">
    <property type="term" value="P:protein catabolic process"/>
    <property type="evidence" value="ECO:0007669"/>
    <property type="project" value="TreeGrafter"/>
</dbReference>
<dbReference type="GO" id="GO:0005886">
    <property type="term" value="C:plasma membrane"/>
    <property type="evidence" value="ECO:0007669"/>
    <property type="project" value="TreeGrafter"/>
</dbReference>
<dbReference type="GO" id="GO:0016887">
    <property type="term" value="F:ATP hydrolysis activity"/>
    <property type="evidence" value="ECO:0007669"/>
    <property type="project" value="InterPro"/>
</dbReference>
<protein>
    <submittedName>
        <fullName evidence="4">ATP-dependent Zn protease</fullName>
    </submittedName>
</protein>
<dbReference type="GO" id="GO:0006508">
    <property type="term" value="P:proteolysis"/>
    <property type="evidence" value="ECO:0007669"/>
    <property type="project" value="UniProtKB-KW"/>
</dbReference>
<evidence type="ECO:0000313" key="5">
    <source>
        <dbReference type="Proteomes" id="UP000292039"/>
    </source>
</evidence>
<dbReference type="RefSeq" id="WP_130486822.1">
    <property type="nucleotide sequence ID" value="NZ_CBCSEB010000012.1"/>
</dbReference>
<feature type="region of interest" description="Disordered" evidence="2">
    <location>
        <begin position="61"/>
        <end position="81"/>
    </location>
</feature>
<dbReference type="Proteomes" id="UP000292039">
    <property type="component" value="Unassembled WGS sequence"/>
</dbReference>
<keyword evidence="1" id="KW-0067">ATP-binding</keyword>
<dbReference type="AlphaFoldDB" id="A0A4Q7MSU1"/>
<dbReference type="InterPro" id="IPR003959">
    <property type="entry name" value="ATPase_AAA_core"/>
</dbReference>
<feature type="domain" description="AAA+ ATPase" evidence="3">
    <location>
        <begin position="355"/>
        <end position="505"/>
    </location>
</feature>
<organism evidence="4 5">
    <name type="scientific">Kerstersia gyiorum</name>
    <dbReference type="NCBI Taxonomy" id="206506"/>
    <lineage>
        <taxon>Bacteria</taxon>
        <taxon>Pseudomonadati</taxon>
        <taxon>Pseudomonadota</taxon>
        <taxon>Betaproteobacteria</taxon>
        <taxon>Burkholderiales</taxon>
        <taxon>Alcaligenaceae</taxon>
        <taxon>Kerstersia</taxon>
    </lineage>
</organism>
<gene>
    <name evidence="4" type="ORF">EV679_1368</name>
</gene>
<evidence type="ECO:0000313" key="4">
    <source>
        <dbReference type="EMBL" id="RZS69982.1"/>
    </source>
</evidence>
<dbReference type="Pfam" id="PF01434">
    <property type="entry name" value="Peptidase_M41"/>
    <property type="match status" value="1"/>
</dbReference>
<evidence type="ECO:0000259" key="3">
    <source>
        <dbReference type="SMART" id="SM00382"/>
    </source>
</evidence>
<name>A0A4Q7MSU1_9BURK</name>
<dbReference type="PRINTS" id="PR00300">
    <property type="entry name" value="CLPPROTEASEA"/>
</dbReference>
<reference evidence="4 5" key="1">
    <citation type="submission" date="2019-02" db="EMBL/GenBank/DDBJ databases">
        <title>Genomic Encyclopedia of Type Strains, Phase IV (KMG-IV): sequencing the most valuable type-strain genomes for metagenomic binning, comparative biology and taxonomic classification.</title>
        <authorList>
            <person name="Goeker M."/>
        </authorList>
    </citation>
    <scope>NUCLEOTIDE SEQUENCE [LARGE SCALE GENOMIC DNA]</scope>
    <source>
        <strain evidence="4 5">DSM 16618</strain>
    </source>
</reference>
<sequence>MPPIKPITFLDILKLSKVTALQHGLMRINMDIVSETLKTFVDTTDLPDEVAWKFGLDPKDKKAPKRKDGIQRLAESPAKPSVSLTADVSSLRNEYGANPVAGLFLPEQDTNTAPPDVADDITNNAPLPPADPAICSDNASGTVPGITPEESAQGREVTLQECLVLAGQQATASGRDTISVSSLREALALYVDTSGVGLHHAALLGITGKPAARTDGITCLAGAPAEPPLPLSNEVAALLEQFKDETLTLRLPASGAPPRATKSSETSNKHDRRNHPGHSSASGEPAPGTGKEQEAQAAEDSSTTISREERVPAALKQVDEQLQELEATIIGQPAALARLRTELLARALGLNTPGKPRLLVCVGPSGTGKSLLARKLADANDGKGLILNMASFQSHNEGFGLTGLREGYSNAGPGRLTGFVRRHPRAVVVFDDVDRAHPNVQNILANLLSDGYLEDEYGFGNEKERSRAESRRVSFKSAQLIFTLRPSPELAEDNTLSTLIRENPAQAATLLAEDMLARRDSDDSLDSSRENGSISAYLAGYLANATILPFAELTIDSLTRIARKSLANFAELFSKQAIPVEFDNLDLISSIITLSFGPDIAPLDLAEAGTHWLTEACFADTAASSQLPERVEVSVAQEVTDWFAEHPLDALHRNQFRRREVLRYDLSPHRQDGVLKLVISAVRLERIQGRKDYGADDGFAIEIPDLRFSDIKGHTRAKERLQQIIQLFNAPAMATSAADAQQTPPPKGMLLHGRPGTGKTMLAKALAAEAGVPFISVAGPQLFNPALTRSIFSRARRYAPSIVFIDEIDALGIRGMRGMEPAINQLLAEIDGFGSRSEHPVFIIAATNFLANVDPALLRSGRLDLLMEVPLLDREARRHFIESRLCSLPHPQAGAAAAWNIDALVAMTAGMSGADFEKVYRELLLSQQQSQDGKDGHVSYEQLLEQINTVKYGERSRRKPLQEYLAAVAYHEAGHAVLAALLHPERPLEQVTIAGRGDAHGFVALSRDDEHALRPMNRNEAMNDLCVKLAGRVAQLRQFPVSESSGGSDNGAASDLAKATEMAWLAVTQWGLDESFGWLSLAPFDNPLPPAWMERAQTRVDIWLQQARERTEKLVESHWAVIAKLAEQLLQDETLDGQAVLKLIEEQKNGAA</sequence>
<dbReference type="SUPFAM" id="SSF140990">
    <property type="entry name" value="FtsH protease domain-like"/>
    <property type="match status" value="1"/>
</dbReference>
<dbReference type="Pfam" id="PF07724">
    <property type="entry name" value="AAA_2"/>
    <property type="match status" value="1"/>
</dbReference>
<feature type="compositionally biased region" description="Basic and acidic residues" evidence="2">
    <location>
        <begin position="61"/>
        <end position="70"/>
    </location>
</feature>
<dbReference type="PANTHER" id="PTHR23076">
    <property type="entry name" value="METALLOPROTEASE M41 FTSH"/>
    <property type="match status" value="1"/>
</dbReference>
<dbReference type="EMBL" id="SGWZ01000002">
    <property type="protein sequence ID" value="RZS69982.1"/>
    <property type="molecule type" value="Genomic_DNA"/>
</dbReference>
<dbReference type="GO" id="GO:0005524">
    <property type="term" value="F:ATP binding"/>
    <property type="evidence" value="ECO:0007669"/>
    <property type="project" value="UniProtKB-KW"/>
</dbReference>
<dbReference type="SUPFAM" id="SSF52540">
    <property type="entry name" value="P-loop containing nucleoside triphosphate hydrolases"/>
    <property type="match status" value="2"/>
</dbReference>
<dbReference type="InterPro" id="IPR037219">
    <property type="entry name" value="Peptidase_M41-like"/>
</dbReference>
<dbReference type="InterPro" id="IPR000642">
    <property type="entry name" value="Peptidase_M41"/>
</dbReference>
<dbReference type="Gene3D" id="1.10.8.60">
    <property type="match status" value="1"/>
</dbReference>
<keyword evidence="1" id="KW-0547">Nucleotide-binding</keyword>
<keyword evidence="4" id="KW-0378">Hydrolase</keyword>
<comment type="caution">
    <text evidence="4">The sequence shown here is derived from an EMBL/GenBank/DDBJ whole genome shotgun (WGS) entry which is preliminary data.</text>
</comment>
<evidence type="ECO:0000256" key="2">
    <source>
        <dbReference type="SAM" id="MobiDB-lite"/>
    </source>
</evidence>
<accession>A0A4Q7MSU1</accession>
<dbReference type="PROSITE" id="PS00674">
    <property type="entry name" value="AAA"/>
    <property type="match status" value="1"/>
</dbReference>
<dbReference type="InterPro" id="IPR003593">
    <property type="entry name" value="AAA+_ATPase"/>
</dbReference>
<dbReference type="InterPro" id="IPR001270">
    <property type="entry name" value="ClpA/B"/>
</dbReference>
<dbReference type="Pfam" id="PF00004">
    <property type="entry name" value="AAA"/>
    <property type="match status" value="1"/>
</dbReference>
<dbReference type="SMART" id="SM00382">
    <property type="entry name" value="AAA"/>
    <property type="match status" value="2"/>
</dbReference>
<keyword evidence="4" id="KW-0645">Protease</keyword>